<dbReference type="GO" id="GO:0046872">
    <property type="term" value="F:metal ion binding"/>
    <property type="evidence" value="ECO:0007669"/>
    <property type="project" value="UniProtKB-KW"/>
</dbReference>
<dbReference type="OrthoDB" id="10249612at2759"/>
<accession>A0A812C7L6</accession>
<evidence type="ECO:0000313" key="14">
    <source>
        <dbReference type="Proteomes" id="UP000597762"/>
    </source>
</evidence>
<sequence>MNHSSLFLSLSFSLSLSLSLSFLTFSAPTAHSPTSTRSQQVNTCRLKTVVQWVWYCRNSHSPSASGTLQTQEMDIFAERLLERSAAGDIHEVAHLLQTGVTADVQNEHGWTALMFAAKNGHSQIIDMLLEKGCKSELQTEGGQTAADIAKLWDQSRIAALLGANSANSRISRKTAILSEISNPQIKGENIQNVFLQRTTDKRKDVLWLDIMFKDDFTKFILFSDMQVFVSIKNGTKKNEKSHHQLVTASYKDIDFYLAIKPLTVFLGVQLVNQKDDRHPKERAWFAVDASAMDKEKLQSILPRGHFISPFPAFLHLNTLEKCIFSAACSLMAWHRQHHFCPSCGSNTAPEDAGSKRTCKNVQCTSRSGLFNTNYPRVDPSVIMLVLNSSQTHCLLARKKNFPSDMWFCLSGYLEPGETIEETCQREVAEQVHLEVTSTNYHSSLPWPYPTALLIGCIVQAVTQDLKVNKEELKDAQWFSWSDMGLMSSIQHPANYKLPPDQTLSYRLIEWWMHSHQSTTDNKNHIC</sequence>
<dbReference type="InterPro" id="IPR049734">
    <property type="entry name" value="NudC-like_C"/>
</dbReference>
<reference evidence="13" key="1">
    <citation type="submission" date="2021-01" db="EMBL/GenBank/DDBJ databases">
        <authorList>
            <person name="Li R."/>
            <person name="Bekaert M."/>
        </authorList>
    </citation>
    <scope>NUCLEOTIDE SEQUENCE</scope>
    <source>
        <strain evidence="13">Farmed</strain>
    </source>
</reference>
<dbReference type="InterPro" id="IPR036770">
    <property type="entry name" value="Ankyrin_rpt-contain_sf"/>
</dbReference>
<dbReference type="PROSITE" id="PS51462">
    <property type="entry name" value="NUDIX"/>
    <property type="match status" value="1"/>
</dbReference>
<evidence type="ECO:0000256" key="9">
    <source>
        <dbReference type="ARBA" id="ARBA00023679"/>
    </source>
</evidence>
<comment type="cofactor">
    <cofactor evidence="2">
        <name>Zn(2+)</name>
        <dbReference type="ChEBI" id="CHEBI:29105"/>
    </cofactor>
</comment>
<dbReference type="SUPFAM" id="SSF55811">
    <property type="entry name" value="Nudix"/>
    <property type="match status" value="1"/>
</dbReference>
<dbReference type="Proteomes" id="UP000597762">
    <property type="component" value="Unassembled WGS sequence"/>
</dbReference>
<keyword evidence="8" id="KW-0520">NAD</keyword>
<dbReference type="GO" id="GO:0006742">
    <property type="term" value="P:NADP+ catabolic process"/>
    <property type="evidence" value="ECO:0007669"/>
    <property type="project" value="TreeGrafter"/>
</dbReference>
<evidence type="ECO:0000256" key="11">
    <source>
        <dbReference type="SAM" id="SignalP"/>
    </source>
</evidence>
<dbReference type="PANTHER" id="PTHR42904:SF6">
    <property type="entry name" value="NAD-CAPPED RNA HYDROLASE NUDT12"/>
    <property type="match status" value="1"/>
</dbReference>
<feature type="chain" id="PRO_5032413544" description="NAD(+) diphosphatase" evidence="11">
    <location>
        <begin position="22"/>
        <end position="526"/>
    </location>
</feature>
<keyword evidence="14" id="KW-1185">Reference proteome</keyword>
<evidence type="ECO:0000256" key="5">
    <source>
        <dbReference type="ARBA" id="ARBA00022723"/>
    </source>
</evidence>
<dbReference type="GO" id="GO:0005829">
    <property type="term" value="C:cytosol"/>
    <property type="evidence" value="ECO:0007669"/>
    <property type="project" value="TreeGrafter"/>
</dbReference>
<dbReference type="PROSITE" id="PS50297">
    <property type="entry name" value="ANK_REP_REGION"/>
    <property type="match status" value="1"/>
</dbReference>
<evidence type="ECO:0000256" key="3">
    <source>
        <dbReference type="ARBA" id="ARBA00009595"/>
    </source>
</evidence>
<dbReference type="GO" id="GO:0019677">
    <property type="term" value="P:NAD+ catabolic process"/>
    <property type="evidence" value="ECO:0007669"/>
    <property type="project" value="TreeGrafter"/>
</dbReference>
<evidence type="ECO:0000256" key="2">
    <source>
        <dbReference type="ARBA" id="ARBA00001947"/>
    </source>
</evidence>
<organism evidence="13 14">
    <name type="scientific">Acanthosepion pharaonis</name>
    <name type="common">Pharaoh cuttlefish</name>
    <name type="synonym">Sepia pharaonis</name>
    <dbReference type="NCBI Taxonomy" id="158019"/>
    <lineage>
        <taxon>Eukaryota</taxon>
        <taxon>Metazoa</taxon>
        <taxon>Spiralia</taxon>
        <taxon>Lophotrochozoa</taxon>
        <taxon>Mollusca</taxon>
        <taxon>Cephalopoda</taxon>
        <taxon>Coleoidea</taxon>
        <taxon>Decapodiformes</taxon>
        <taxon>Sepiida</taxon>
        <taxon>Sepiina</taxon>
        <taxon>Sepiidae</taxon>
        <taxon>Acanthosepion</taxon>
    </lineage>
</organism>
<feature type="domain" description="Nudix hydrolase" evidence="12">
    <location>
        <begin position="375"/>
        <end position="503"/>
    </location>
</feature>
<comment type="similarity">
    <text evidence="3">Belongs to the Nudix hydrolase family. NudC subfamily.</text>
</comment>
<keyword evidence="7" id="KW-0460">Magnesium</keyword>
<keyword evidence="6 13" id="KW-0378">Hydrolase</keyword>
<dbReference type="SUPFAM" id="SSF48403">
    <property type="entry name" value="Ankyrin repeat"/>
    <property type="match status" value="1"/>
</dbReference>
<feature type="signal peptide" evidence="11">
    <location>
        <begin position="1"/>
        <end position="21"/>
    </location>
</feature>
<dbReference type="CDD" id="cd03429">
    <property type="entry name" value="NUDIX_NADH_pyrophosphatase_Nudt13"/>
    <property type="match status" value="1"/>
</dbReference>
<dbReference type="SMART" id="SM00248">
    <property type="entry name" value="ANK"/>
    <property type="match status" value="1"/>
</dbReference>
<evidence type="ECO:0000256" key="10">
    <source>
        <dbReference type="PROSITE-ProRule" id="PRU00023"/>
    </source>
</evidence>
<dbReference type="Pfam" id="PF00293">
    <property type="entry name" value="NUDIX"/>
    <property type="match status" value="1"/>
</dbReference>
<dbReference type="InterPro" id="IPR000086">
    <property type="entry name" value="NUDIX_hydrolase_dom"/>
</dbReference>
<keyword evidence="10" id="KW-0040">ANK repeat</keyword>
<evidence type="ECO:0000256" key="1">
    <source>
        <dbReference type="ARBA" id="ARBA00001946"/>
    </source>
</evidence>
<dbReference type="GO" id="GO:0035529">
    <property type="term" value="F:NADH pyrophosphatase activity"/>
    <property type="evidence" value="ECO:0007669"/>
    <property type="project" value="TreeGrafter"/>
</dbReference>
<dbReference type="InterPro" id="IPR002110">
    <property type="entry name" value="Ankyrin_rpt"/>
</dbReference>
<dbReference type="InterPro" id="IPR050241">
    <property type="entry name" value="NAD-cap_RNA_hydrolase_NudC"/>
</dbReference>
<evidence type="ECO:0000256" key="4">
    <source>
        <dbReference type="ARBA" id="ARBA00012381"/>
    </source>
</evidence>
<protein>
    <recommendedName>
        <fullName evidence="4">NAD(+) diphosphatase</fullName>
        <ecNumber evidence="4">3.6.1.22</ecNumber>
    </recommendedName>
</protein>
<evidence type="ECO:0000259" key="12">
    <source>
        <dbReference type="PROSITE" id="PS51462"/>
    </source>
</evidence>
<name>A0A812C7L6_ACAPH</name>
<dbReference type="GO" id="GO:0005777">
    <property type="term" value="C:peroxisome"/>
    <property type="evidence" value="ECO:0007669"/>
    <property type="project" value="TreeGrafter"/>
</dbReference>
<dbReference type="EC" id="3.6.1.22" evidence="4"/>
<comment type="cofactor">
    <cofactor evidence="1">
        <name>Mg(2+)</name>
        <dbReference type="ChEBI" id="CHEBI:18420"/>
    </cofactor>
</comment>
<dbReference type="Gene3D" id="1.25.40.20">
    <property type="entry name" value="Ankyrin repeat-containing domain"/>
    <property type="match status" value="1"/>
</dbReference>
<dbReference type="Gene3D" id="3.90.79.10">
    <property type="entry name" value="Nucleoside Triphosphate Pyrophosphohydrolase"/>
    <property type="match status" value="1"/>
</dbReference>
<dbReference type="Pfam" id="PF12796">
    <property type="entry name" value="Ank_2"/>
    <property type="match status" value="1"/>
</dbReference>
<feature type="repeat" description="ANK" evidence="10">
    <location>
        <begin position="108"/>
        <end position="140"/>
    </location>
</feature>
<dbReference type="AlphaFoldDB" id="A0A812C7L6"/>
<dbReference type="InterPro" id="IPR015797">
    <property type="entry name" value="NUDIX_hydrolase-like_dom_sf"/>
</dbReference>
<evidence type="ECO:0000256" key="8">
    <source>
        <dbReference type="ARBA" id="ARBA00023027"/>
    </source>
</evidence>
<evidence type="ECO:0000256" key="6">
    <source>
        <dbReference type="ARBA" id="ARBA00022801"/>
    </source>
</evidence>
<proteinExistence type="inferred from homology"/>
<dbReference type="EMBL" id="CAHIKZ030001256">
    <property type="protein sequence ID" value="CAE1257936.1"/>
    <property type="molecule type" value="Genomic_DNA"/>
</dbReference>
<evidence type="ECO:0000256" key="7">
    <source>
        <dbReference type="ARBA" id="ARBA00022842"/>
    </source>
</evidence>
<dbReference type="PANTHER" id="PTHR42904">
    <property type="entry name" value="NUDIX HYDROLASE, NUDC SUBFAMILY"/>
    <property type="match status" value="1"/>
</dbReference>
<comment type="caution">
    <text evidence="13">The sequence shown here is derived from an EMBL/GenBank/DDBJ whole genome shotgun (WGS) entry which is preliminary data.</text>
</comment>
<keyword evidence="11" id="KW-0732">Signal</keyword>
<dbReference type="PROSITE" id="PS50088">
    <property type="entry name" value="ANK_REPEAT"/>
    <property type="match status" value="1"/>
</dbReference>
<evidence type="ECO:0000313" key="13">
    <source>
        <dbReference type="EMBL" id="CAE1257936.1"/>
    </source>
</evidence>
<keyword evidence="5" id="KW-0479">Metal-binding</keyword>
<dbReference type="Gene3D" id="3.90.79.20">
    <property type="match status" value="1"/>
</dbReference>
<gene>
    <name evidence="13" type="ORF">SPHA_30986</name>
</gene>
<comment type="catalytic activity">
    <reaction evidence="9">
        <text>a 5'-end NAD(+)-phospho-ribonucleoside in mRNA + H2O = a 5'-end phospho-adenosine-phospho-ribonucleoside in mRNA + beta-nicotinamide D-ribonucleotide + 2 H(+)</text>
        <dbReference type="Rhea" id="RHEA:60876"/>
        <dbReference type="Rhea" id="RHEA-COMP:15698"/>
        <dbReference type="Rhea" id="RHEA-COMP:15719"/>
        <dbReference type="ChEBI" id="CHEBI:14649"/>
        <dbReference type="ChEBI" id="CHEBI:15377"/>
        <dbReference type="ChEBI" id="CHEBI:15378"/>
        <dbReference type="ChEBI" id="CHEBI:144029"/>
        <dbReference type="ChEBI" id="CHEBI:144051"/>
    </reaction>
    <physiologicalReaction direction="left-to-right" evidence="9">
        <dbReference type="Rhea" id="RHEA:60877"/>
    </physiologicalReaction>
</comment>